<proteinExistence type="predicted"/>
<protein>
    <submittedName>
        <fullName evidence="2">Uncharacterized protein</fullName>
    </submittedName>
</protein>
<dbReference type="EMBL" id="JBBJCI010000229">
    <property type="protein sequence ID" value="KAK7238561.1"/>
    <property type="molecule type" value="Genomic_DNA"/>
</dbReference>
<organism evidence="2 3">
    <name type="scientific">Aureococcus anophagefferens</name>
    <name type="common">Harmful bloom alga</name>
    <dbReference type="NCBI Taxonomy" id="44056"/>
    <lineage>
        <taxon>Eukaryota</taxon>
        <taxon>Sar</taxon>
        <taxon>Stramenopiles</taxon>
        <taxon>Ochrophyta</taxon>
        <taxon>Pelagophyceae</taxon>
        <taxon>Pelagomonadales</taxon>
        <taxon>Pelagomonadaceae</taxon>
        <taxon>Aureococcus</taxon>
    </lineage>
</organism>
<feature type="signal peptide" evidence="1">
    <location>
        <begin position="1"/>
        <end position="18"/>
    </location>
</feature>
<dbReference type="InterPro" id="IPR011049">
    <property type="entry name" value="Serralysin-like_metalloprot_C"/>
</dbReference>
<name>A0ABR1FTS1_AURAN</name>
<dbReference type="Gene3D" id="2.160.20.160">
    <property type="match status" value="1"/>
</dbReference>
<dbReference type="Proteomes" id="UP001363151">
    <property type="component" value="Unassembled WGS sequence"/>
</dbReference>
<evidence type="ECO:0000256" key="1">
    <source>
        <dbReference type="SAM" id="SignalP"/>
    </source>
</evidence>
<reference evidence="2 3" key="1">
    <citation type="submission" date="2024-03" db="EMBL/GenBank/DDBJ databases">
        <title>Aureococcus anophagefferens CCMP1851 and Kratosvirus quantuckense: Draft genome of a second virus-susceptible host strain in the model system.</title>
        <authorList>
            <person name="Chase E."/>
            <person name="Truchon A.R."/>
            <person name="Schepens W."/>
            <person name="Wilhelm S.W."/>
        </authorList>
    </citation>
    <scope>NUCLEOTIDE SEQUENCE [LARGE SCALE GENOMIC DNA]</scope>
    <source>
        <strain evidence="2 3">CCMP1851</strain>
    </source>
</reference>
<comment type="caution">
    <text evidence="2">The sequence shown here is derived from an EMBL/GenBank/DDBJ whole genome shotgun (WGS) entry which is preliminary data.</text>
</comment>
<evidence type="ECO:0000313" key="3">
    <source>
        <dbReference type="Proteomes" id="UP001363151"/>
    </source>
</evidence>
<sequence>MLLPLAFLFGGAHGFGYSQTVDNCAETPHTFDRSCSADCPQCTPIAVTNVVAQDLSDASGCVCVEGSIRAGSSSSGDDDGVICDDEREEEFCDCDGDCDENPAWCQCDEAQACCSGDAATWTLTPYDDCAFLGSIGDYAGLHTGAGNDVVDVLKTGENSEIDAGDGDDEVSIVNAYVTSVVGGAGDDTIYIVSTDCYYRCGKVDGGGGDDKITILHSETKEIFGGAGDDAISIGYAKEGKIYGGDGDDTIDLVSGGYDTDKELLLDGGYGAAPAPREAPTVAQCVRVYLCAP</sequence>
<accession>A0ABR1FTS1</accession>
<keyword evidence="3" id="KW-1185">Reference proteome</keyword>
<keyword evidence="1" id="KW-0732">Signal</keyword>
<gene>
    <name evidence="2" type="ORF">SO694_00020025</name>
</gene>
<evidence type="ECO:0000313" key="2">
    <source>
        <dbReference type="EMBL" id="KAK7238561.1"/>
    </source>
</evidence>
<dbReference type="PRINTS" id="PR00313">
    <property type="entry name" value="CABNDNGRPT"/>
</dbReference>
<dbReference type="SUPFAM" id="SSF51120">
    <property type="entry name" value="beta-Roll"/>
    <property type="match status" value="1"/>
</dbReference>
<feature type="chain" id="PRO_5047167602" evidence="1">
    <location>
        <begin position="19"/>
        <end position="292"/>
    </location>
</feature>